<evidence type="ECO:0000256" key="1">
    <source>
        <dbReference type="ARBA" id="ARBA00022649"/>
    </source>
</evidence>
<dbReference type="InterPro" id="IPR028344">
    <property type="entry name" value="ParE1/4"/>
</dbReference>
<dbReference type="Proteomes" id="UP001206312">
    <property type="component" value="Unassembled WGS sequence"/>
</dbReference>
<comment type="caution">
    <text evidence="3">The sequence shown here is derived from an EMBL/GenBank/DDBJ whole genome shotgun (WGS) entry which is preliminary data.</text>
</comment>
<dbReference type="PIRSF" id="PIRSF029218">
    <property type="entry name" value="ParE"/>
    <property type="match status" value="1"/>
</dbReference>
<keyword evidence="4" id="KW-1185">Reference proteome</keyword>
<dbReference type="RefSeq" id="WP_252740263.1">
    <property type="nucleotide sequence ID" value="NZ_JAMXIB010000002.1"/>
</dbReference>
<accession>A0ABT1AV01</accession>
<protein>
    <recommendedName>
        <fullName evidence="2">Toxin</fullName>
    </recommendedName>
</protein>
<comment type="similarity">
    <text evidence="2">Belongs to the RelE toxin family.</text>
</comment>
<gene>
    <name evidence="3" type="ORF">NG653_03410</name>
</gene>
<organism evidence="3 4">
    <name type="scientific">Robiginitalea marina</name>
    <dbReference type="NCBI Taxonomy" id="2954105"/>
    <lineage>
        <taxon>Bacteria</taxon>
        <taxon>Pseudomonadati</taxon>
        <taxon>Bacteroidota</taxon>
        <taxon>Flavobacteriia</taxon>
        <taxon>Flavobacteriales</taxon>
        <taxon>Flavobacteriaceae</taxon>
        <taxon>Robiginitalea</taxon>
    </lineage>
</organism>
<sequence>MGNYYLTNRAVEDLSEIWNYTIDEWSEGQADKYYQGLIDCFHDLAENPAIGKDYEGIAKGLLGFHVSRHLVFYRRINPGLIEITRILHGRMDLKVRFWEV</sequence>
<evidence type="ECO:0000256" key="2">
    <source>
        <dbReference type="PIRNR" id="PIRNR029218"/>
    </source>
</evidence>
<dbReference type="Gene3D" id="3.30.2310.20">
    <property type="entry name" value="RelE-like"/>
    <property type="match status" value="1"/>
</dbReference>
<dbReference type="Pfam" id="PF05016">
    <property type="entry name" value="ParE_toxin"/>
    <property type="match status" value="1"/>
</dbReference>
<name>A0ABT1AV01_9FLAO</name>
<keyword evidence="1" id="KW-1277">Toxin-antitoxin system</keyword>
<reference evidence="3 4" key="1">
    <citation type="submission" date="2022-06" db="EMBL/GenBank/DDBJ databases">
        <authorList>
            <person name="Xuan X."/>
        </authorList>
    </citation>
    <scope>NUCLEOTIDE SEQUENCE [LARGE SCALE GENOMIC DNA]</scope>
    <source>
        <strain evidence="3 4">2V75</strain>
    </source>
</reference>
<dbReference type="InterPro" id="IPR035093">
    <property type="entry name" value="RelE/ParE_toxin_dom_sf"/>
</dbReference>
<evidence type="ECO:0000313" key="4">
    <source>
        <dbReference type="Proteomes" id="UP001206312"/>
    </source>
</evidence>
<dbReference type="InterPro" id="IPR007712">
    <property type="entry name" value="RelE/ParE_toxin"/>
</dbReference>
<proteinExistence type="inferred from homology"/>
<evidence type="ECO:0000313" key="3">
    <source>
        <dbReference type="EMBL" id="MCO5723889.1"/>
    </source>
</evidence>
<dbReference type="EMBL" id="JAMXIB010000002">
    <property type="protein sequence ID" value="MCO5723889.1"/>
    <property type="molecule type" value="Genomic_DNA"/>
</dbReference>